<protein>
    <submittedName>
        <fullName evidence="1">Uncharacterized protein</fullName>
    </submittedName>
</protein>
<sequence>MKEGVFICPEIGKIIRESQFKDFLSSTRKAAWLAFISIAANFHGNNKFPAYVKTVRKCVSTLGLMGCNMSLKISLPDLFPENLRVSDEYRERFHQGISEEPCSQGR</sequence>
<gene>
    <name evidence="1" type="ORF">QYM36_009184</name>
</gene>
<organism evidence="1 2">
    <name type="scientific">Artemia franciscana</name>
    <name type="common">Brine shrimp</name>
    <name type="synonym">Artemia sanfranciscana</name>
    <dbReference type="NCBI Taxonomy" id="6661"/>
    <lineage>
        <taxon>Eukaryota</taxon>
        <taxon>Metazoa</taxon>
        <taxon>Ecdysozoa</taxon>
        <taxon>Arthropoda</taxon>
        <taxon>Crustacea</taxon>
        <taxon>Branchiopoda</taxon>
        <taxon>Anostraca</taxon>
        <taxon>Artemiidae</taxon>
        <taxon>Artemia</taxon>
    </lineage>
</organism>
<dbReference type="EMBL" id="JAVRJZ010000014">
    <property type="protein sequence ID" value="KAK2713227.1"/>
    <property type="molecule type" value="Genomic_DNA"/>
</dbReference>
<name>A0AA88I0M4_ARTSF</name>
<reference evidence="1" key="1">
    <citation type="submission" date="2023-07" db="EMBL/GenBank/DDBJ databases">
        <title>Chromosome-level genome assembly of Artemia franciscana.</title>
        <authorList>
            <person name="Jo E."/>
        </authorList>
    </citation>
    <scope>NUCLEOTIDE SEQUENCE</scope>
    <source>
        <tissue evidence="1">Whole body</tissue>
    </source>
</reference>
<accession>A0AA88I0M4</accession>
<keyword evidence="2" id="KW-1185">Reference proteome</keyword>
<comment type="caution">
    <text evidence="1">The sequence shown here is derived from an EMBL/GenBank/DDBJ whole genome shotgun (WGS) entry which is preliminary data.</text>
</comment>
<evidence type="ECO:0000313" key="1">
    <source>
        <dbReference type="EMBL" id="KAK2713227.1"/>
    </source>
</evidence>
<dbReference type="AlphaFoldDB" id="A0AA88I0M4"/>
<dbReference type="Proteomes" id="UP001187531">
    <property type="component" value="Unassembled WGS sequence"/>
</dbReference>
<dbReference type="PANTHER" id="PTHR46114:SF1">
    <property type="entry name" value="ZAD DOMAIN-CONTAINING PROTEIN"/>
    <property type="match status" value="1"/>
</dbReference>
<evidence type="ECO:0000313" key="2">
    <source>
        <dbReference type="Proteomes" id="UP001187531"/>
    </source>
</evidence>
<dbReference type="PANTHER" id="PTHR46114">
    <property type="entry name" value="APPLE DOMAIN-CONTAINING PROTEIN"/>
    <property type="match status" value="1"/>
</dbReference>
<proteinExistence type="predicted"/>